<feature type="domain" description="Thioredoxin" evidence="3">
    <location>
        <begin position="339"/>
        <end position="487"/>
    </location>
</feature>
<dbReference type="PROSITE" id="PS51352">
    <property type="entry name" value="THIOREDOXIN_2"/>
    <property type="match status" value="1"/>
</dbReference>
<dbReference type="Gene3D" id="1.25.40.10">
    <property type="entry name" value="Tetratricopeptide repeat domain"/>
    <property type="match status" value="1"/>
</dbReference>
<feature type="chain" id="PRO_5022917839" evidence="2">
    <location>
        <begin position="22"/>
        <end position="492"/>
    </location>
</feature>
<dbReference type="Proteomes" id="UP000322362">
    <property type="component" value="Unassembled WGS sequence"/>
</dbReference>
<sequence length="492" mass="55093">MKRIITVVLLGAALYSASVQAQMAKQKGVTLEELTKHVRALSQKGDDASKAELKQEAEAMAKSKNEHFVSLAVRAYEAAGDTERAEEVNESILKRFPKGMAARGNAADAIFRNEGADAEELEREYQKWIKQYPPKAFDEDNPTIYGFAAYYVGLRYAKEDNLEKMNEYVAMIEMPSIRIHMISDVAQELLKNKQHRRALPLLEKGYAQTQAAVKAVDANMDTKRVAQYDGRIAQQYGGALLADGETDRAVEVLQKVHASRPSPETSLALAEGLAKQGQELDAFLLLQEYMVKNGKRADFSELMSSLYAKLNGNKGDFENYLTSIEKQAKEALVAKYKSEMIKEEAPAFSLINRNGETVSLADMKGKVVVLDFWATWCGPCKISFPGMQAAVNKYKDDPEVEFLFIDTWQSEENYKELVDNFMNENNYTFNVLFDEMKDRSKATVTAYGVKGIPTKVVIDKEGFIRFQSSGGSDDVEKIVNEMETKIDLAKKG</sequence>
<dbReference type="GO" id="GO:0016209">
    <property type="term" value="F:antioxidant activity"/>
    <property type="evidence" value="ECO:0007669"/>
    <property type="project" value="InterPro"/>
</dbReference>
<feature type="signal peptide" evidence="2">
    <location>
        <begin position="1"/>
        <end position="21"/>
    </location>
</feature>
<dbReference type="InterPro" id="IPR013766">
    <property type="entry name" value="Thioredoxin_domain"/>
</dbReference>
<dbReference type="AlphaFoldDB" id="A0A5D4HC48"/>
<dbReference type="SUPFAM" id="SSF48452">
    <property type="entry name" value="TPR-like"/>
    <property type="match status" value="1"/>
</dbReference>
<evidence type="ECO:0000259" key="3">
    <source>
        <dbReference type="PROSITE" id="PS51352"/>
    </source>
</evidence>
<organism evidence="4 5">
    <name type="scientific">Sphingobacterium phlebotomi</name>
    <dbReference type="NCBI Taxonomy" id="2605433"/>
    <lineage>
        <taxon>Bacteria</taxon>
        <taxon>Pseudomonadati</taxon>
        <taxon>Bacteroidota</taxon>
        <taxon>Sphingobacteriia</taxon>
        <taxon>Sphingobacteriales</taxon>
        <taxon>Sphingobacteriaceae</taxon>
        <taxon>Sphingobacterium</taxon>
    </lineage>
</organism>
<dbReference type="InterPro" id="IPR050553">
    <property type="entry name" value="Thioredoxin_ResA/DsbE_sf"/>
</dbReference>
<name>A0A5D4HC48_9SPHI</name>
<gene>
    <name evidence="4" type="ORF">FXV77_08035</name>
</gene>
<dbReference type="PANTHER" id="PTHR42852">
    <property type="entry name" value="THIOL:DISULFIDE INTERCHANGE PROTEIN DSBE"/>
    <property type="match status" value="1"/>
</dbReference>
<dbReference type="Pfam" id="PF00578">
    <property type="entry name" value="AhpC-TSA"/>
    <property type="match status" value="1"/>
</dbReference>
<dbReference type="InterPro" id="IPR011990">
    <property type="entry name" value="TPR-like_helical_dom_sf"/>
</dbReference>
<dbReference type="InterPro" id="IPR036249">
    <property type="entry name" value="Thioredoxin-like_sf"/>
</dbReference>
<comment type="caution">
    <text evidence="4">The sequence shown here is derived from an EMBL/GenBank/DDBJ whole genome shotgun (WGS) entry which is preliminary data.</text>
</comment>
<keyword evidence="5" id="KW-1185">Reference proteome</keyword>
<dbReference type="PANTHER" id="PTHR42852:SF17">
    <property type="entry name" value="THIOREDOXIN-LIKE PROTEIN HI_1115"/>
    <property type="match status" value="1"/>
</dbReference>
<dbReference type="PROSITE" id="PS00194">
    <property type="entry name" value="THIOREDOXIN_1"/>
    <property type="match status" value="1"/>
</dbReference>
<dbReference type="GO" id="GO:0006950">
    <property type="term" value="P:response to stress"/>
    <property type="evidence" value="ECO:0007669"/>
    <property type="project" value="UniProtKB-ARBA"/>
</dbReference>
<dbReference type="InterPro" id="IPR017937">
    <property type="entry name" value="Thioredoxin_CS"/>
</dbReference>
<accession>A0A5D4HC48</accession>
<dbReference type="GO" id="GO:0016491">
    <property type="term" value="F:oxidoreductase activity"/>
    <property type="evidence" value="ECO:0007669"/>
    <property type="project" value="InterPro"/>
</dbReference>
<evidence type="ECO:0000256" key="2">
    <source>
        <dbReference type="SAM" id="SignalP"/>
    </source>
</evidence>
<dbReference type="SUPFAM" id="SSF52833">
    <property type="entry name" value="Thioredoxin-like"/>
    <property type="match status" value="1"/>
</dbReference>
<keyword evidence="2" id="KW-0732">Signal</keyword>
<proteinExistence type="predicted"/>
<dbReference type="EMBL" id="VTAV01000003">
    <property type="protein sequence ID" value="TYR37105.1"/>
    <property type="molecule type" value="Genomic_DNA"/>
</dbReference>
<keyword evidence="1" id="KW-0676">Redox-active center</keyword>
<protein>
    <submittedName>
        <fullName evidence="4">Redoxin domain-containing protein</fullName>
    </submittedName>
</protein>
<dbReference type="Gene3D" id="3.40.30.10">
    <property type="entry name" value="Glutaredoxin"/>
    <property type="match status" value="1"/>
</dbReference>
<evidence type="ECO:0000313" key="5">
    <source>
        <dbReference type="Proteomes" id="UP000322362"/>
    </source>
</evidence>
<dbReference type="InterPro" id="IPR000866">
    <property type="entry name" value="AhpC/TSA"/>
</dbReference>
<reference evidence="4 5" key="1">
    <citation type="submission" date="2019-08" db="EMBL/GenBank/DDBJ databases">
        <title>Phlebobacter frassis gen. nov. sp. nov., a new member of family Sphingobacteriaceae isolated from sand fly rearing media.</title>
        <authorList>
            <person name="Kakumanu M.L."/>
            <person name="Marayati B.F."/>
            <person name="Wada-Katsumata A."/>
            <person name="Wasserberg G."/>
            <person name="Schal C."/>
            <person name="Apperson C.S."/>
            <person name="Ponnusamy L."/>
        </authorList>
    </citation>
    <scope>NUCLEOTIDE SEQUENCE [LARGE SCALE GENOMIC DNA]</scope>
    <source>
        <strain evidence="4 5">SSI9</strain>
    </source>
</reference>
<dbReference type="CDD" id="cd02966">
    <property type="entry name" value="TlpA_like_family"/>
    <property type="match status" value="1"/>
</dbReference>
<evidence type="ECO:0000313" key="4">
    <source>
        <dbReference type="EMBL" id="TYR37105.1"/>
    </source>
</evidence>
<dbReference type="RefSeq" id="WP_148918692.1">
    <property type="nucleotide sequence ID" value="NZ_VTAV01000003.1"/>
</dbReference>
<evidence type="ECO:0000256" key="1">
    <source>
        <dbReference type="ARBA" id="ARBA00023284"/>
    </source>
</evidence>